<dbReference type="EMBL" id="VJMH01000144">
    <property type="protein sequence ID" value="KAF0718496.1"/>
    <property type="molecule type" value="Genomic_DNA"/>
</dbReference>
<dbReference type="Gene3D" id="1.25.40.10">
    <property type="entry name" value="Tetratricopeptide repeat domain"/>
    <property type="match status" value="1"/>
</dbReference>
<dbReference type="SMART" id="SM00028">
    <property type="entry name" value="TPR"/>
    <property type="match status" value="2"/>
</dbReference>
<dbReference type="EMBL" id="CAADRA010000144">
    <property type="protein sequence ID" value="VFT78877.1"/>
    <property type="molecule type" value="Genomic_DNA"/>
</dbReference>
<reference evidence="3 4" key="1">
    <citation type="submission" date="2019-03" db="EMBL/GenBank/DDBJ databases">
        <authorList>
            <person name="Gaulin E."/>
            <person name="Dumas B."/>
        </authorList>
    </citation>
    <scope>NUCLEOTIDE SEQUENCE [LARGE SCALE GENOMIC DNA]</scope>
    <source>
        <strain evidence="3">CBS 568.67</strain>
    </source>
</reference>
<dbReference type="AlphaFoldDB" id="A0A485KAW8"/>
<evidence type="ECO:0000313" key="3">
    <source>
        <dbReference type="EMBL" id="VFT78877.1"/>
    </source>
</evidence>
<accession>A0A485KAW8</accession>
<feature type="repeat" description="TPR" evidence="1">
    <location>
        <begin position="220"/>
        <end position="253"/>
    </location>
</feature>
<protein>
    <submittedName>
        <fullName evidence="3">Aste57867_1665 protein</fullName>
    </submittedName>
</protein>
<sequence length="352" mass="38143">MLRAVRIRAAVAVDACRGFASSVRPAQGEVYKQLEMFPELKESVDACRQHQYARAVPPLTRMLQVCDSISPALATEAAWELGKVHARLGQVEQAAQQFKRDVVHGPEQTIRMWLAHGRRDLALPLAASLPSPKKELYTSIAQLFSHEPLSNVADEAEAVTKAHAAALLVAQSSHQLDTETLLLPKVLAEDDAAAFKDAESLFLAAIAAAGGDATESHFVASLYANLGELYLASDRTEDAMNILGKALKLEESLNEPVDLARTLGLLAVGYHRLGQAVSSEGLFASSLEKFATAPHLNRVHTIVYAKTLVGYSQLLQQWEKREADGATKLASAKALLEGESRDAWLSLVYLGL</sequence>
<evidence type="ECO:0000313" key="4">
    <source>
        <dbReference type="Proteomes" id="UP000332933"/>
    </source>
</evidence>
<evidence type="ECO:0000256" key="1">
    <source>
        <dbReference type="PROSITE-ProRule" id="PRU00339"/>
    </source>
</evidence>
<name>A0A485KAW8_9STRA</name>
<dbReference type="SUPFAM" id="SSF48452">
    <property type="entry name" value="TPR-like"/>
    <property type="match status" value="1"/>
</dbReference>
<dbReference type="InterPro" id="IPR011990">
    <property type="entry name" value="TPR-like_helical_dom_sf"/>
</dbReference>
<keyword evidence="4" id="KW-1185">Reference proteome</keyword>
<dbReference type="Pfam" id="PF13181">
    <property type="entry name" value="TPR_8"/>
    <property type="match status" value="1"/>
</dbReference>
<keyword evidence="1" id="KW-0802">TPR repeat</keyword>
<feature type="repeat" description="TPR" evidence="1">
    <location>
        <begin position="75"/>
        <end position="108"/>
    </location>
</feature>
<reference evidence="2" key="2">
    <citation type="submission" date="2019-06" db="EMBL/GenBank/DDBJ databases">
        <title>Genomics analysis of Aphanomyces spp. identifies a new class of oomycete effector associated with host adaptation.</title>
        <authorList>
            <person name="Gaulin E."/>
        </authorList>
    </citation>
    <scope>NUCLEOTIDE SEQUENCE</scope>
    <source>
        <strain evidence="2">CBS 578.67</strain>
    </source>
</reference>
<gene>
    <name evidence="3" type="primary">Aste57867_1665</name>
    <name evidence="2" type="ORF">As57867_001663</name>
    <name evidence="3" type="ORF">ASTE57867_1665</name>
</gene>
<organism evidence="3 4">
    <name type="scientific">Aphanomyces stellatus</name>
    <dbReference type="NCBI Taxonomy" id="120398"/>
    <lineage>
        <taxon>Eukaryota</taxon>
        <taxon>Sar</taxon>
        <taxon>Stramenopiles</taxon>
        <taxon>Oomycota</taxon>
        <taxon>Saprolegniomycetes</taxon>
        <taxon>Saprolegniales</taxon>
        <taxon>Verrucalvaceae</taxon>
        <taxon>Aphanomyces</taxon>
    </lineage>
</organism>
<dbReference type="PROSITE" id="PS50005">
    <property type="entry name" value="TPR"/>
    <property type="match status" value="2"/>
</dbReference>
<dbReference type="Proteomes" id="UP000332933">
    <property type="component" value="Unassembled WGS sequence"/>
</dbReference>
<proteinExistence type="predicted"/>
<dbReference type="InterPro" id="IPR019734">
    <property type="entry name" value="TPR_rpt"/>
</dbReference>
<dbReference type="OrthoDB" id="193465at2759"/>
<evidence type="ECO:0000313" key="2">
    <source>
        <dbReference type="EMBL" id="KAF0718496.1"/>
    </source>
</evidence>